<reference evidence="2 3" key="1">
    <citation type="submission" date="2019-03" db="EMBL/GenBank/DDBJ databases">
        <title>Freshwater and sediment microbial communities from various areas in North America, analyzing microbe dynamics in response to fracking.</title>
        <authorList>
            <person name="Lamendella R."/>
        </authorList>
    </citation>
    <scope>NUCLEOTIDE SEQUENCE [LARGE SCALE GENOMIC DNA]</scope>
    <source>
        <strain evidence="2 3">114D</strain>
    </source>
</reference>
<feature type="transmembrane region" description="Helical" evidence="1">
    <location>
        <begin position="100"/>
        <end position="124"/>
    </location>
</feature>
<dbReference type="EMBL" id="SNWI01000009">
    <property type="protein sequence ID" value="TDN97691.1"/>
    <property type="molecule type" value="Genomic_DNA"/>
</dbReference>
<dbReference type="OrthoDB" id="9812539at2"/>
<feature type="transmembrane region" description="Helical" evidence="1">
    <location>
        <begin position="136"/>
        <end position="156"/>
    </location>
</feature>
<feature type="transmembrane region" description="Helical" evidence="1">
    <location>
        <begin position="70"/>
        <end position="88"/>
    </location>
</feature>
<dbReference type="InterPro" id="IPR021329">
    <property type="entry name" value="DUF2938"/>
</dbReference>
<gene>
    <name evidence="2" type="ORF">DET52_10993</name>
</gene>
<dbReference type="AlphaFoldDB" id="A0A4R6GQV7"/>
<evidence type="ECO:0000313" key="3">
    <source>
        <dbReference type="Proteomes" id="UP000294848"/>
    </source>
</evidence>
<comment type="caution">
    <text evidence="2">The sequence shown here is derived from an EMBL/GenBank/DDBJ whole genome shotgun (WGS) entry which is preliminary data.</text>
</comment>
<name>A0A4R6GQV7_9BACT</name>
<dbReference type="RefSeq" id="WP_133466285.1">
    <property type="nucleotide sequence ID" value="NZ_SNWI01000009.1"/>
</dbReference>
<organism evidence="2 3">
    <name type="scientific">Sunxiuqinia elliptica</name>
    <dbReference type="NCBI Taxonomy" id="655355"/>
    <lineage>
        <taxon>Bacteria</taxon>
        <taxon>Pseudomonadati</taxon>
        <taxon>Bacteroidota</taxon>
        <taxon>Bacteroidia</taxon>
        <taxon>Marinilabiliales</taxon>
        <taxon>Prolixibacteraceae</taxon>
        <taxon>Sunxiuqinia</taxon>
    </lineage>
</organism>
<protein>
    <submittedName>
        <fullName evidence="2">DUF2938 family protein</fullName>
    </submittedName>
</protein>
<dbReference type="Pfam" id="PF11158">
    <property type="entry name" value="DUF2938"/>
    <property type="match status" value="1"/>
</dbReference>
<proteinExistence type="predicted"/>
<dbReference type="Proteomes" id="UP000294848">
    <property type="component" value="Unassembled WGS sequence"/>
</dbReference>
<feature type="transmembrane region" description="Helical" evidence="1">
    <location>
        <begin position="7"/>
        <end position="28"/>
    </location>
</feature>
<keyword evidence="1" id="KW-0812">Transmembrane</keyword>
<sequence>MNIILKILLIGIGATATMDIYAFILRLFGINGLDYKFLGRWIGHMLNGTFIHNKIFESPAIKNEHIIGQFAHYFIGIAFAFLLVIMFGKKWLESPSLFPALVIGLLTMVAPFFLMQPAFGFGIAGSNLPNPNKARLMSLIIHCVYGIGLFLSALLINRVKFHQ</sequence>
<keyword evidence="1" id="KW-1133">Transmembrane helix</keyword>
<keyword evidence="1" id="KW-0472">Membrane</keyword>
<accession>A0A4R6GQV7</accession>
<evidence type="ECO:0000256" key="1">
    <source>
        <dbReference type="SAM" id="Phobius"/>
    </source>
</evidence>
<evidence type="ECO:0000313" key="2">
    <source>
        <dbReference type="EMBL" id="TDN97691.1"/>
    </source>
</evidence>